<reference evidence="6 7" key="1">
    <citation type="submission" date="2019-02" db="EMBL/GenBank/DDBJ databases">
        <title>Deep-cultivation of Planctomycetes and their phenomic and genomic characterization uncovers novel biology.</title>
        <authorList>
            <person name="Wiegand S."/>
            <person name="Jogler M."/>
            <person name="Boedeker C."/>
            <person name="Pinto D."/>
            <person name="Vollmers J."/>
            <person name="Rivas-Marin E."/>
            <person name="Kohn T."/>
            <person name="Peeters S.H."/>
            <person name="Heuer A."/>
            <person name="Rast P."/>
            <person name="Oberbeckmann S."/>
            <person name="Bunk B."/>
            <person name="Jeske O."/>
            <person name="Meyerdierks A."/>
            <person name="Storesund J.E."/>
            <person name="Kallscheuer N."/>
            <person name="Luecker S."/>
            <person name="Lage O.M."/>
            <person name="Pohl T."/>
            <person name="Merkel B.J."/>
            <person name="Hornburger P."/>
            <person name="Mueller R.-W."/>
            <person name="Bruemmer F."/>
            <person name="Labrenz M."/>
            <person name="Spormann A.M."/>
            <person name="Op Den Camp H."/>
            <person name="Overmann J."/>
            <person name="Amann R."/>
            <person name="Jetten M.S.M."/>
            <person name="Mascher T."/>
            <person name="Medema M.H."/>
            <person name="Devos D.P."/>
            <person name="Kaster A.-K."/>
            <person name="Ovreas L."/>
            <person name="Rohde M."/>
            <person name="Galperin M.Y."/>
            <person name="Jogler C."/>
        </authorList>
    </citation>
    <scope>NUCLEOTIDE SEQUENCE [LARGE SCALE GENOMIC DNA]</scope>
    <source>
        <strain evidence="6 7">CA13</strain>
    </source>
</reference>
<dbReference type="InterPro" id="IPR041490">
    <property type="entry name" value="KstR2_TetR_C"/>
</dbReference>
<evidence type="ECO:0000256" key="1">
    <source>
        <dbReference type="ARBA" id="ARBA00023015"/>
    </source>
</evidence>
<dbReference type="EMBL" id="SJPJ01000001">
    <property type="protein sequence ID" value="TWT80090.1"/>
    <property type="molecule type" value="Genomic_DNA"/>
</dbReference>
<dbReference type="Gene3D" id="1.10.10.60">
    <property type="entry name" value="Homeodomain-like"/>
    <property type="match status" value="1"/>
</dbReference>
<dbReference type="InterPro" id="IPR050109">
    <property type="entry name" value="HTH-type_TetR-like_transc_reg"/>
</dbReference>
<evidence type="ECO:0000256" key="3">
    <source>
        <dbReference type="ARBA" id="ARBA00023163"/>
    </source>
</evidence>
<organism evidence="6 7">
    <name type="scientific">Novipirellula herctigrandis</name>
    <dbReference type="NCBI Taxonomy" id="2527986"/>
    <lineage>
        <taxon>Bacteria</taxon>
        <taxon>Pseudomonadati</taxon>
        <taxon>Planctomycetota</taxon>
        <taxon>Planctomycetia</taxon>
        <taxon>Pirellulales</taxon>
        <taxon>Pirellulaceae</taxon>
        <taxon>Novipirellula</taxon>
    </lineage>
</organism>
<dbReference type="OrthoDB" id="270177at2"/>
<evidence type="ECO:0000313" key="6">
    <source>
        <dbReference type="EMBL" id="TWT80090.1"/>
    </source>
</evidence>
<feature type="domain" description="HTH tetR-type" evidence="5">
    <location>
        <begin position="14"/>
        <end position="74"/>
    </location>
</feature>
<dbReference type="PRINTS" id="PR00455">
    <property type="entry name" value="HTHTETR"/>
</dbReference>
<dbReference type="InterPro" id="IPR023772">
    <property type="entry name" value="DNA-bd_HTH_TetR-type_CS"/>
</dbReference>
<keyword evidence="7" id="KW-1185">Reference proteome</keyword>
<dbReference type="Gene3D" id="1.10.357.10">
    <property type="entry name" value="Tetracycline Repressor, domain 2"/>
    <property type="match status" value="1"/>
</dbReference>
<name>A0A5C5YYS8_9BACT</name>
<evidence type="ECO:0000313" key="7">
    <source>
        <dbReference type="Proteomes" id="UP000315010"/>
    </source>
</evidence>
<evidence type="ECO:0000256" key="2">
    <source>
        <dbReference type="ARBA" id="ARBA00023125"/>
    </source>
</evidence>
<proteinExistence type="predicted"/>
<feature type="DNA-binding region" description="H-T-H motif" evidence="4">
    <location>
        <begin position="37"/>
        <end position="56"/>
    </location>
</feature>
<dbReference type="PROSITE" id="PS50977">
    <property type="entry name" value="HTH_TETR_2"/>
    <property type="match status" value="1"/>
</dbReference>
<dbReference type="Pfam" id="PF17932">
    <property type="entry name" value="TetR_C_24"/>
    <property type="match status" value="1"/>
</dbReference>
<dbReference type="SUPFAM" id="SSF46689">
    <property type="entry name" value="Homeodomain-like"/>
    <property type="match status" value="1"/>
</dbReference>
<dbReference type="Proteomes" id="UP000315010">
    <property type="component" value="Unassembled WGS sequence"/>
</dbReference>
<evidence type="ECO:0000259" key="5">
    <source>
        <dbReference type="PROSITE" id="PS50977"/>
    </source>
</evidence>
<dbReference type="PROSITE" id="PS01081">
    <property type="entry name" value="HTH_TETR_1"/>
    <property type="match status" value="1"/>
</dbReference>
<dbReference type="PANTHER" id="PTHR30055:SF234">
    <property type="entry name" value="HTH-TYPE TRANSCRIPTIONAL REGULATOR BETI"/>
    <property type="match status" value="1"/>
</dbReference>
<dbReference type="PANTHER" id="PTHR30055">
    <property type="entry name" value="HTH-TYPE TRANSCRIPTIONAL REGULATOR RUTR"/>
    <property type="match status" value="1"/>
</dbReference>
<dbReference type="Pfam" id="PF00440">
    <property type="entry name" value="TetR_N"/>
    <property type="match status" value="1"/>
</dbReference>
<accession>A0A5C5YYS8</accession>
<gene>
    <name evidence="6" type="primary">fadR</name>
    <name evidence="6" type="ORF">CA13_15030</name>
</gene>
<protein>
    <submittedName>
        <fullName evidence="6">Fatty acid metabolism regulator protein</fullName>
    </submittedName>
</protein>
<dbReference type="InterPro" id="IPR036271">
    <property type="entry name" value="Tet_transcr_reg_TetR-rel_C_sf"/>
</dbReference>
<dbReference type="GO" id="GO:0003700">
    <property type="term" value="F:DNA-binding transcription factor activity"/>
    <property type="evidence" value="ECO:0007669"/>
    <property type="project" value="TreeGrafter"/>
</dbReference>
<dbReference type="RefSeq" id="WP_146395180.1">
    <property type="nucleotide sequence ID" value="NZ_SJPJ01000001.1"/>
</dbReference>
<dbReference type="SUPFAM" id="SSF48498">
    <property type="entry name" value="Tetracyclin repressor-like, C-terminal domain"/>
    <property type="match status" value="1"/>
</dbReference>
<keyword evidence="1" id="KW-0805">Transcription regulation</keyword>
<dbReference type="InterPro" id="IPR001647">
    <property type="entry name" value="HTH_TetR"/>
</dbReference>
<keyword evidence="2 4" id="KW-0238">DNA-binding</keyword>
<dbReference type="GO" id="GO:0000976">
    <property type="term" value="F:transcription cis-regulatory region binding"/>
    <property type="evidence" value="ECO:0007669"/>
    <property type="project" value="TreeGrafter"/>
</dbReference>
<evidence type="ECO:0000256" key="4">
    <source>
        <dbReference type="PROSITE-ProRule" id="PRU00335"/>
    </source>
</evidence>
<sequence length="201" mass="22922">MTKLEQRRKEMVTSVMREGIYEAVVEVLTEHGLDGLTMDRVAAQAGVGKASLYKYFANKQEMLRFVHAKAIEPVTAAVQTHLKSDIPADQKLRAILRTWFEHLGEHQVLFNLFCNDFGVEGLLKSEELTEQERALQDISNVLEEGVRSSVFRKVDTARTSLLIFGAVRQLVEQQLANDETWPTDELTEHVMDFFSRGLQVR</sequence>
<dbReference type="AlphaFoldDB" id="A0A5C5YYS8"/>
<dbReference type="InterPro" id="IPR009057">
    <property type="entry name" value="Homeodomain-like_sf"/>
</dbReference>
<keyword evidence="3" id="KW-0804">Transcription</keyword>
<comment type="caution">
    <text evidence="6">The sequence shown here is derived from an EMBL/GenBank/DDBJ whole genome shotgun (WGS) entry which is preliminary data.</text>
</comment>